<keyword evidence="2" id="KW-0597">Phosphoprotein</keyword>
<reference evidence="5 6" key="1">
    <citation type="journal article" date="2019" name="Mol. Biol. Evol.">
        <title>Blast fungal genomes show frequent chromosomal changes, gene gains and losses, and effector gene turnover.</title>
        <authorList>
            <person name="Gomez Luciano L.B."/>
            <person name="Jason Tsai I."/>
            <person name="Chuma I."/>
            <person name="Tosa Y."/>
            <person name="Chen Y.H."/>
            <person name="Li J.Y."/>
            <person name="Li M.Y."/>
            <person name="Jade Lu M.Y."/>
            <person name="Nakayashiki H."/>
            <person name="Li W.H."/>
        </authorList>
    </citation>
    <scope>NUCLEOTIDE SEQUENCE [LARGE SCALE GENOMIC DNA]</scope>
    <source>
        <strain evidence="5 6">NI907</strain>
    </source>
</reference>
<dbReference type="PANTHER" id="PTHR43775">
    <property type="entry name" value="FATTY ACID SYNTHASE"/>
    <property type="match status" value="1"/>
</dbReference>
<evidence type="ECO:0000256" key="2">
    <source>
        <dbReference type="ARBA" id="ARBA00022553"/>
    </source>
</evidence>
<protein>
    <recommendedName>
        <fullName evidence="4">Malonyl-CoA:ACP transacylase (MAT) domain-containing protein</fullName>
    </recommendedName>
</protein>
<evidence type="ECO:0000256" key="1">
    <source>
        <dbReference type="ARBA" id="ARBA00022450"/>
    </source>
</evidence>
<reference evidence="6" key="2">
    <citation type="submission" date="2019-10" db="EMBL/GenBank/DDBJ databases">
        <authorList>
            <consortium name="NCBI Genome Project"/>
        </authorList>
    </citation>
    <scope>NUCLEOTIDE SEQUENCE</scope>
    <source>
        <strain evidence="6">NI907</strain>
    </source>
</reference>
<keyword evidence="1" id="KW-0596">Phosphopantetheine</keyword>
<dbReference type="PANTHER" id="PTHR43775:SF20">
    <property type="entry name" value="HYBRID PKS-NRPS SYNTHETASE APDA"/>
    <property type="match status" value="1"/>
</dbReference>
<evidence type="ECO:0000313" key="5">
    <source>
        <dbReference type="Proteomes" id="UP000515153"/>
    </source>
</evidence>
<organism evidence="5 6">
    <name type="scientific">Pyricularia grisea</name>
    <name type="common">Crabgrass-specific blast fungus</name>
    <name type="synonym">Magnaporthe grisea</name>
    <dbReference type="NCBI Taxonomy" id="148305"/>
    <lineage>
        <taxon>Eukaryota</taxon>
        <taxon>Fungi</taxon>
        <taxon>Dikarya</taxon>
        <taxon>Ascomycota</taxon>
        <taxon>Pezizomycotina</taxon>
        <taxon>Sordariomycetes</taxon>
        <taxon>Sordariomycetidae</taxon>
        <taxon>Magnaporthales</taxon>
        <taxon>Pyriculariaceae</taxon>
        <taxon>Pyricularia</taxon>
    </lineage>
</organism>
<dbReference type="GeneID" id="41960135"/>
<dbReference type="SUPFAM" id="SSF52151">
    <property type="entry name" value="FabD/lysophospholipase-like"/>
    <property type="match status" value="1"/>
</dbReference>
<reference evidence="6" key="3">
    <citation type="submission" date="2025-08" db="UniProtKB">
        <authorList>
            <consortium name="RefSeq"/>
        </authorList>
    </citation>
    <scope>IDENTIFICATION</scope>
    <source>
        <strain evidence="6">NI907</strain>
    </source>
</reference>
<keyword evidence="3" id="KW-0808">Transferase</keyword>
<accession>A0A6P8B7Q0</accession>
<keyword evidence="5" id="KW-1185">Reference proteome</keyword>
<dbReference type="GO" id="GO:0004312">
    <property type="term" value="F:fatty acid synthase activity"/>
    <property type="evidence" value="ECO:0007669"/>
    <property type="project" value="TreeGrafter"/>
</dbReference>
<evidence type="ECO:0000313" key="6">
    <source>
        <dbReference type="RefSeq" id="XP_030983241.1"/>
    </source>
</evidence>
<proteinExistence type="predicted"/>
<name>A0A6P8B7Q0_PYRGI</name>
<dbReference type="InterPro" id="IPR001227">
    <property type="entry name" value="Ac_transferase_dom_sf"/>
</dbReference>
<dbReference type="RefSeq" id="XP_030983241.1">
    <property type="nucleotide sequence ID" value="XM_031125226.1"/>
</dbReference>
<dbReference type="InterPro" id="IPR016035">
    <property type="entry name" value="Acyl_Trfase/lysoPLipase"/>
</dbReference>
<dbReference type="GO" id="GO:0006633">
    <property type="term" value="P:fatty acid biosynthetic process"/>
    <property type="evidence" value="ECO:0007669"/>
    <property type="project" value="TreeGrafter"/>
</dbReference>
<dbReference type="InterPro" id="IPR014043">
    <property type="entry name" value="Acyl_transferase_dom"/>
</dbReference>
<dbReference type="Proteomes" id="UP000515153">
    <property type="component" value="Chromosome I"/>
</dbReference>
<dbReference type="GO" id="GO:0044550">
    <property type="term" value="P:secondary metabolite biosynthetic process"/>
    <property type="evidence" value="ECO:0007669"/>
    <property type="project" value="TreeGrafter"/>
</dbReference>
<dbReference type="InterPro" id="IPR050091">
    <property type="entry name" value="PKS_NRPS_Biosynth_Enz"/>
</dbReference>
<dbReference type="Gene3D" id="3.40.366.10">
    <property type="entry name" value="Malonyl-Coenzyme A Acyl Carrier Protein, domain 2"/>
    <property type="match status" value="2"/>
</dbReference>
<dbReference type="SMART" id="SM00827">
    <property type="entry name" value="PKS_AT"/>
    <property type="match status" value="1"/>
</dbReference>
<dbReference type="AlphaFoldDB" id="A0A6P8B7Q0"/>
<feature type="domain" description="Malonyl-CoA:ACP transacylase (MAT)" evidence="4">
    <location>
        <begin position="45"/>
        <end position="167"/>
    </location>
</feature>
<evidence type="ECO:0000256" key="3">
    <source>
        <dbReference type="ARBA" id="ARBA00022679"/>
    </source>
</evidence>
<sequence>MLWSYFPWYKAASSRRSGDDDATLGIRSTWTGSSTSKGKHSVLGVFTGQGAQWATMGMRLIESSAPARELSSRTATRATGAMMAVGTTLEELDGRLTVAACSSSSSVTLSGDLDALELAREGLEDEKFTRVLRVDTAYHSHHTKEPAVAFRKSVVDCAIKILQLIGED</sequence>
<evidence type="ECO:0000259" key="4">
    <source>
        <dbReference type="SMART" id="SM00827"/>
    </source>
</evidence>
<dbReference type="KEGG" id="pgri:PgNI_05191"/>
<gene>
    <name evidence="6" type="ORF">PgNI_05191</name>
</gene>